<dbReference type="InterPro" id="IPR006143">
    <property type="entry name" value="RND_pump_MFP"/>
</dbReference>
<dbReference type="PANTHER" id="PTHR30469">
    <property type="entry name" value="MULTIDRUG RESISTANCE PROTEIN MDTA"/>
    <property type="match status" value="1"/>
</dbReference>
<feature type="domain" description="Multidrug resistance protein MdtA-like barrel-sandwich hybrid" evidence="2">
    <location>
        <begin position="68"/>
        <end position="210"/>
    </location>
</feature>
<evidence type="ECO:0000313" key="5">
    <source>
        <dbReference type="Proteomes" id="UP001568894"/>
    </source>
</evidence>
<dbReference type="Gene3D" id="2.40.30.170">
    <property type="match status" value="1"/>
</dbReference>
<dbReference type="PROSITE" id="PS51257">
    <property type="entry name" value="PROKAR_LIPOPROTEIN"/>
    <property type="match status" value="1"/>
</dbReference>
<dbReference type="Gene3D" id="1.10.287.470">
    <property type="entry name" value="Helix hairpin bin"/>
    <property type="match status" value="1"/>
</dbReference>
<dbReference type="SUPFAM" id="SSF111369">
    <property type="entry name" value="HlyD-like secretion proteins"/>
    <property type="match status" value="1"/>
</dbReference>
<evidence type="ECO:0000259" key="2">
    <source>
        <dbReference type="Pfam" id="PF25917"/>
    </source>
</evidence>
<dbReference type="InterPro" id="IPR058625">
    <property type="entry name" value="MdtA-like_BSH"/>
</dbReference>
<name>A0ABV4KEU8_9FLAO</name>
<evidence type="ECO:0000313" key="4">
    <source>
        <dbReference type="EMBL" id="MEZ7516179.1"/>
    </source>
</evidence>
<keyword evidence="5" id="KW-1185">Reference proteome</keyword>
<dbReference type="Pfam" id="PF25917">
    <property type="entry name" value="BSH_RND"/>
    <property type="match status" value="1"/>
</dbReference>
<proteinExistence type="inferred from homology"/>
<dbReference type="Proteomes" id="UP001568894">
    <property type="component" value="Unassembled WGS sequence"/>
</dbReference>
<feature type="domain" description="CusB-like beta-barrel" evidence="3">
    <location>
        <begin position="218"/>
        <end position="290"/>
    </location>
</feature>
<evidence type="ECO:0000256" key="1">
    <source>
        <dbReference type="ARBA" id="ARBA00009477"/>
    </source>
</evidence>
<dbReference type="Pfam" id="PF25954">
    <property type="entry name" value="Beta-barrel_RND_2"/>
    <property type="match status" value="1"/>
</dbReference>
<sequence>MYNLNKKIKTFAITTFTLLALTACSDKKEPKEVAVKMVKLQKPKTVIIQHINPEYEVSLPAELQPYEEVAVYAKVNGFVEKIYVERGQKVTKGQLLAQLVAPEMNQKYISDQSSEKKSHSDYLYAKQAYERMLEASKTIGAVAAIEVERSKSAMESAQSSYRSASAGTAGSGQLQKYLRITAPFDGIITSRNISVGALAGTGSSQPLFMIAQGNRLRLTLALPEKHAASIRDGMPATFTISSQPGKIFETKLSRSSGFLNRDDRSLTIEFDVDNASGDLQGGDYAQVKLKLQRKAPSYWVKKGSILNTQSGTFVLTFNNNEIKKVAIKEGIKLDTIAEVFGEFSNDDLIVVKPSEEMK</sequence>
<dbReference type="PANTHER" id="PTHR30469:SF37">
    <property type="entry name" value="RAGD PROTEIN"/>
    <property type="match status" value="1"/>
</dbReference>
<comment type="caution">
    <text evidence="4">The sequence shown here is derived from an EMBL/GenBank/DDBJ whole genome shotgun (WGS) entry which is preliminary data.</text>
</comment>
<dbReference type="RefSeq" id="WP_300286371.1">
    <property type="nucleotide sequence ID" value="NZ_JASMRN010000010.1"/>
</dbReference>
<comment type="similarity">
    <text evidence="1">Belongs to the membrane fusion protein (MFP) (TC 8.A.1) family.</text>
</comment>
<gene>
    <name evidence="4" type="ORF">QO192_12910</name>
</gene>
<dbReference type="Gene3D" id="2.40.50.100">
    <property type="match status" value="1"/>
</dbReference>
<organism evidence="4 5">
    <name type="scientific">Flavobacterium frigidarium</name>
    <dbReference type="NCBI Taxonomy" id="99286"/>
    <lineage>
        <taxon>Bacteria</taxon>
        <taxon>Pseudomonadati</taxon>
        <taxon>Bacteroidota</taxon>
        <taxon>Flavobacteriia</taxon>
        <taxon>Flavobacteriales</taxon>
        <taxon>Flavobacteriaceae</taxon>
        <taxon>Flavobacterium</taxon>
    </lineage>
</organism>
<dbReference type="NCBIfam" id="TIGR01730">
    <property type="entry name" value="RND_mfp"/>
    <property type="match status" value="1"/>
</dbReference>
<evidence type="ECO:0000259" key="3">
    <source>
        <dbReference type="Pfam" id="PF25954"/>
    </source>
</evidence>
<dbReference type="InterPro" id="IPR058792">
    <property type="entry name" value="Beta-barrel_RND_2"/>
</dbReference>
<reference evidence="4 5" key="1">
    <citation type="submission" date="2023-05" db="EMBL/GenBank/DDBJ databases">
        <title>Adaptations of aquatic viruses from atmosphere-close ecosystems of the Central Arctic Ocean.</title>
        <authorList>
            <person name="Rahlff J."/>
            <person name="Holmfeldt K."/>
        </authorList>
    </citation>
    <scope>NUCLEOTIDE SEQUENCE [LARGE SCALE GENOMIC DNA]</scope>
    <source>
        <strain evidence="4 5">Arc14</strain>
    </source>
</reference>
<dbReference type="EMBL" id="JASMRN010000010">
    <property type="protein sequence ID" value="MEZ7516179.1"/>
    <property type="molecule type" value="Genomic_DNA"/>
</dbReference>
<protein>
    <submittedName>
        <fullName evidence="4">Efflux RND transporter periplasmic adaptor subunit</fullName>
    </submittedName>
</protein>
<accession>A0ABV4KEU8</accession>